<accession>A0ABR7IXX2</accession>
<keyword evidence="1" id="KW-0732">Signal</keyword>
<dbReference type="Gene3D" id="2.30.40.10">
    <property type="entry name" value="Urease, subunit C, domain 1"/>
    <property type="match status" value="2"/>
</dbReference>
<evidence type="ECO:0000313" key="4">
    <source>
        <dbReference type="Proteomes" id="UP000605990"/>
    </source>
</evidence>
<reference evidence="3 4" key="1">
    <citation type="submission" date="2020-08" db="EMBL/GenBank/DDBJ databases">
        <title>Description of novel Flavobacterium F-408 isolate.</title>
        <authorList>
            <person name="Saticioglu I.B."/>
            <person name="Duman M."/>
            <person name="Altun S."/>
        </authorList>
    </citation>
    <scope>NUCLEOTIDE SEQUENCE [LARGE SCALE GENOMIC DNA]</scope>
    <source>
        <strain evidence="3 4">F-408</strain>
    </source>
</reference>
<dbReference type="InterPro" id="IPR051781">
    <property type="entry name" value="Metallo-dep_Hydrolase"/>
</dbReference>
<dbReference type="PANTHER" id="PTHR43135">
    <property type="entry name" value="ALPHA-D-RIBOSE 1-METHYLPHOSPHONATE 5-TRIPHOSPHATE DIPHOSPHATASE"/>
    <property type="match status" value="1"/>
</dbReference>
<feature type="signal peptide" evidence="1">
    <location>
        <begin position="1"/>
        <end position="18"/>
    </location>
</feature>
<dbReference type="EMBL" id="JACRUN010000003">
    <property type="protein sequence ID" value="MBC5834620.1"/>
    <property type="molecule type" value="Genomic_DNA"/>
</dbReference>
<dbReference type="SUPFAM" id="SSF51338">
    <property type="entry name" value="Composite domain of metallo-dependent hydrolases"/>
    <property type="match status" value="2"/>
</dbReference>
<dbReference type="Gene3D" id="3.20.20.140">
    <property type="entry name" value="Metal-dependent hydrolases"/>
    <property type="match status" value="1"/>
</dbReference>
<feature type="domain" description="Amidohydrolase-related" evidence="2">
    <location>
        <begin position="306"/>
        <end position="404"/>
    </location>
</feature>
<dbReference type="Pfam" id="PF01979">
    <property type="entry name" value="Amidohydro_1"/>
    <property type="match status" value="1"/>
</dbReference>
<proteinExistence type="predicted"/>
<name>A0ABR7IXX2_9FLAO</name>
<dbReference type="InterPro" id="IPR006680">
    <property type="entry name" value="Amidohydro-rel"/>
</dbReference>
<evidence type="ECO:0000313" key="3">
    <source>
        <dbReference type="EMBL" id="MBC5834620.1"/>
    </source>
</evidence>
<keyword evidence="4" id="KW-1185">Reference proteome</keyword>
<dbReference type="SUPFAM" id="SSF51556">
    <property type="entry name" value="Metallo-dependent hydrolases"/>
    <property type="match status" value="1"/>
</dbReference>
<evidence type="ECO:0000256" key="1">
    <source>
        <dbReference type="SAM" id="SignalP"/>
    </source>
</evidence>
<gene>
    <name evidence="3" type="ORF">H8R27_06960</name>
</gene>
<feature type="chain" id="PRO_5045556364" evidence="1">
    <location>
        <begin position="19"/>
        <end position="435"/>
    </location>
</feature>
<dbReference type="RefSeq" id="WP_166127360.1">
    <property type="nucleotide sequence ID" value="NZ_JAANOQ010000004.1"/>
</dbReference>
<organism evidence="3 4">
    <name type="scientific">Flavobacterium bernardetii</name>
    <dbReference type="NCBI Taxonomy" id="2813823"/>
    <lineage>
        <taxon>Bacteria</taxon>
        <taxon>Pseudomonadati</taxon>
        <taxon>Bacteroidota</taxon>
        <taxon>Flavobacteriia</taxon>
        <taxon>Flavobacteriales</taxon>
        <taxon>Flavobacteriaceae</taxon>
        <taxon>Flavobacterium</taxon>
    </lineage>
</organism>
<dbReference type="Proteomes" id="UP000605990">
    <property type="component" value="Unassembled WGS sequence"/>
</dbReference>
<comment type="caution">
    <text evidence="3">The sequence shown here is derived from an EMBL/GenBank/DDBJ whole genome shotgun (WGS) entry which is preliminary data.</text>
</comment>
<dbReference type="InterPro" id="IPR032466">
    <property type="entry name" value="Metal_Hydrolase"/>
</dbReference>
<dbReference type="InterPro" id="IPR011059">
    <property type="entry name" value="Metal-dep_hydrolase_composite"/>
</dbReference>
<sequence>MKKIISLLLLSITNFIFAQKEINDFIFENANIITLENEVVLRNQSIIITDGKIVAIQNTKKCKHKAKEIIDLKGKYIMPSLADAHVHLPENEEELQRFLELNLINGVTKLRSMRGDWKHKEWKEKYNTENVYYPKFYLSAPAISRNMEAPVDKLDEFVKATKDNGFNFVKILSIKSQDMFVKIDSLCKKHNVALGGHFPKLASGININEDVFFNSNYKSIEHLGGLVGEPNLFESRIQAIKNNNIYICPTLLWYSIGSGQNTYQELQNLPGMEYVSKSTFQEWIEKTKVYRDKIGEQAYKDEVAKELKDLQEKYQVIARLQKEGIKMLLSPDASSKYMMTGCNMVSEMELLKKANLTNFEILQMATINFSDFFKENYGVLKTGKDADFIILDENPLENLQTLKQVKGLYYNQFFISETELTSLKNKLLETTVSKI</sequence>
<protein>
    <submittedName>
        <fullName evidence="3">Amidohydrolase family protein</fullName>
    </submittedName>
</protein>
<dbReference type="PANTHER" id="PTHR43135:SF3">
    <property type="entry name" value="ALPHA-D-RIBOSE 1-METHYLPHOSPHONATE 5-TRIPHOSPHATE DIPHOSPHATASE"/>
    <property type="match status" value="1"/>
</dbReference>
<evidence type="ECO:0000259" key="2">
    <source>
        <dbReference type="Pfam" id="PF01979"/>
    </source>
</evidence>